<dbReference type="InterPro" id="IPR001387">
    <property type="entry name" value="Cro/C1-type_HTH"/>
</dbReference>
<dbReference type="KEGG" id="mbry:B1812_14715"/>
<keyword evidence="3" id="KW-1185">Reference proteome</keyword>
<dbReference type="Gene3D" id="1.10.260.40">
    <property type="entry name" value="lambda repressor-like DNA-binding domains"/>
    <property type="match status" value="1"/>
</dbReference>
<gene>
    <name evidence="2" type="ORF">B1812_14715</name>
</gene>
<dbReference type="Gene3D" id="3.30.2020.10">
    <property type="entry name" value="NE0471-like N-terminal domain"/>
    <property type="match status" value="1"/>
</dbReference>
<organism evidence="2 3">
    <name type="scientific">Methylocystis bryophila</name>
    <dbReference type="NCBI Taxonomy" id="655015"/>
    <lineage>
        <taxon>Bacteria</taxon>
        <taxon>Pseudomonadati</taxon>
        <taxon>Pseudomonadota</taxon>
        <taxon>Alphaproteobacteria</taxon>
        <taxon>Hyphomicrobiales</taxon>
        <taxon>Methylocystaceae</taxon>
        <taxon>Methylocystis</taxon>
    </lineage>
</organism>
<dbReference type="InterPro" id="IPR036782">
    <property type="entry name" value="NE0471-like_N"/>
</dbReference>
<accession>A0A1W6MX09</accession>
<dbReference type="Pfam" id="PF10387">
    <property type="entry name" value="DUF2442"/>
    <property type="match status" value="1"/>
</dbReference>
<dbReference type="GO" id="GO:0003677">
    <property type="term" value="F:DNA binding"/>
    <property type="evidence" value="ECO:0007669"/>
    <property type="project" value="InterPro"/>
</dbReference>
<dbReference type="RefSeq" id="WP_085772247.1">
    <property type="nucleotide sequence ID" value="NZ_AP027149.1"/>
</dbReference>
<sequence length="146" mass="16392">MPKKTLPRIAAVSPGDKPLTLLVRWDKGEESLVDVAGMIETFRVYAPLRSSPELFRQARVGEHGTDVVWTDDIDIAADTLWRLAQEQAGVTLSPDAFKRWRERKAYTLDTAATALGISRRMVAYYEQGKKPIPRVVALATRALELR</sequence>
<name>A0A1W6MX09_9HYPH</name>
<dbReference type="AlphaFoldDB" id="A0A1W6MX09"/>
<evidence type="ECO:0000313" key="2">
    <source>
        <dbReference type="EMBL" id="ARN82122.1"/>
    </source>
</evidence>
<dbReference type="SUPFAM" id="SSF143880">
    <property type="entry name" value="NE0471 N-terminal domain-like"/>
    <property type="match status" value="1"/>
</dbReference>
<dbReference type="SUPFAM" id="SSF47413">
    <property type="entry name" value="lambda repressor-like DNA-binding domains"/>
    <property type="match status" value="1"/>
</dbReference>
<dbReference type="Proteomes" id="UP000193978">
    <property type="component" value="Chromosome"/>
</dbReference>
<dbReference type="PROSITE" id="PS50943">
    <property type="entry name" value="HTH_CROC1"/>
    <property type="match status" value="1"/>
</dbReference>
<proteinExistence type="predicted"/>
<dbReference type="InterPro" id="IPR010982">
    <property type="entry name" value="Lambda_DNA-bd_dom_sf"/>
</dbReference>
<reference evidence="2 3" key="1">
    <citation type="submission" date="2017-02" db="EMBL/GenBank/DDBJ databases">
        <authorList>
            <person name="Peterson S.W."/>
        </authorList>
    </citation>
    <scope>NUCLEOTIDE SEQUENCE [LARGE SCALE GENOMIC DNA]</scope>
    <source>
        <strain evidence="2 3">S285</strain>
    </source>
</reference>
<dbReference type="InterPro" id="IPR018841">
    <property type="entry name" value="DUF2442"/>
</dbReference>
<dbReference type="EMBL" id="CP019948">
    <property type="protein sequence ID" value="ARN82122.1"/>
    <property type="molecule type" value="Genomic_DNA"/>
</dbReference>
<feature type="domain" description="HTH cro/C1-type" evidence="1">
    <location>
        <begin position="97"/>
        <end position="129"/>
    </location>
</feature>
<dbReference type="OrthoDB" id="8234829at2"/>
<evidence type="ECO:0000313" key="3">
    <source>
        <dbReference type="Proteomes" id="UP000193978"/>
    </source>
</evidence>
<evidence type="ECO:0000259" key="1">
    <source>
        <dbReference type="PROSITE" id="PS50943"/>
    </source>
</evidence>
<dbReference type="CDD" id="cd00093">
    <property type="entry name" value="HTH_XRE"/>
    <property type="match status" value="1"/>
</dbReference>
<protein>
    <recommendedName>
        <fullName evidence="1">HTH cro/C1-type domain-containing protein</fullName>
    </recommendedName>
</protein>